<reference evidence="1 2" key="1">
    <citation type="submission" date="2021-06" db="EMBL/GenBank/DDBJ databases">
        <authorList>
            <person name="Palmer J.M."/>
        </authorList>
    </citation>
    <scope>NUCLEOTIDE SEQUENCE [LARGE SCALE GENOMIC DNA]</scope>
    <source>
        <strain evidence="2">if_2019</strain>
        <tissue evidence="1">Muscle</tissue>
    </source>
</reference>
<gene>
    <name evidence="1" type="ORF">ILYODFUR_037015</name>
</gene>
<dbReference type="EMBL" id="JAHRIQ010065798">
    <property type="protein sequence ID" value="MEQ2242558.1"/>
    <property type="molecule type" value="Genomic_DNA"/>
</dbReference>
<evidence type="ECO:0000313" key="1">
    <source>
        <dbReference type="EMBL" id="MEQ2242558.1"/>
    </source>
</evidence>
<dbReference type="Proteomes" id="UP001482620">
    <property type="component" value="Unassembled WGS sequence"/>
</dbReference>
<organism evidence="1 2">
    <name type="scientific">Ilyodon furcidens</name>
    <name type="common">goldbreast splitfin</name>
    <dbReference type="NCBI Taxonomy" id="33524"/>
    <lineage>
        <taxon>Eukaryota</taxon>
        <taxon>Metazoa</taxon>
        <taxon>Chordata</taxon>
        <taxon>Craniata</taxon>
        <taxon>Vertebrata</taxon>
        <taxon>Euteleostomi</taxon>
        <taxon>Actinopterygii</taxon>
        <taxon>Neopterygii</taxon>
        <taxon>Teleostei</taxon>
        <taxon>Neoteleostei</taxon>
        <taxon>Acanthomorphata</taxon>
        <taxon>Ovalentaria</taxon>
        <taxon>Atherinomorphae</taxon>
        <taxon>Cyprinodontiformes</taxon>
        <taxon>Goodeidae</taxon>
        <taxon>Ilyodon</taxon>
    </lineage>
</organism>
<evidence type="ECO:0000313" key="2">
    <source>
        <dbReference type="Proteomes" id="UP001482620"/>
    </source>
</evidence>
<keyword evidence="2" id="KW-1185">Reference proteome</keyword>
<sequence>MKSFYTSRTTDHLGQDNLAHTMMRKTSRSPWRILVGSQDFSEHLLRMLEKLVQFWVGWNVVPRSLDVEVENSFPKSSTCLNSQDITLNTAASKQLSLLPFQPLILVSE</sequence>
<comment type="caution">
    <text evidence="1">The sequence shown here is derived from an EMBL/GenBank/DDBJ whole genome shotgun (WGS) entry which is preliminary data.</text>
</comment>
<accession>A0ABV0UFH7</accession>
<protein>
    <submittedName>
        <fullName evidence="1">Uncharacterized protein</fullName>
    </submittedName>
</protein>
<proteinExistence type="predicted"/>
<name>A0ABV0UFH7_9TELE</name>